<feature type="domain" description="Metallo-beta-lactamase" evidence="1">
    <location>
        <begin position="30"/>
        <end position="221"/>
    </location>
</feature>
<dbReference type="PANTHER" id="PTHR43041:SF1">
    <property type="entry name" value="METALLO-BETA-LACTAMASE DOMAIN-CONTAINING PROTEIN"/>
    <property type="match status" value="1"/>
</dbReference>
<dbReference type="InterPro" id="IPR036866">
    <property type="entry name" value="RibonucZ/Hydroxyglut_hydro"/>
</dbReference>
<dbReference type="GO" id="GO:0016787">
    <property type="term" value="F:hydrolase activity"/>
    <property type="evidence" value="ECO:0007669"/>
    <property type="project" value="UniProtKB-KW"/>
</dbReference>
<evidence type="ECO:0000313" key="2">
    <source>
        <dbReference type="EMBL" id="MUM63841.1"/>
    </source>
</evidence>
<evidence type="ECO:0000313" key="3">
    <source>
        <dbReference type="Proteomes" id="UP000440125"/>
    </source>
</evidence>
<dbReference type="Gene3D" id="3.60.15.10">
    <property type="entry name" value="Ribonuclease Z/Hydroxyacylglutathione hydrolase-like"/>
    <property type="match status" value="1"/>
</dbReference>
<dbReference type="EMBL" id="WFIY01000004">
    <property type="protein sequence ID" value="MUM63841.1"/>
    <property type="molecule type" value="Genomic_DNA"/>
</dbReference>
<proteinExistence type="predicted"/>
<name>A0A6A9Q9F0_ACIIN</name>
<comment type="caution">
    <text evidence="2">The sequence shown here is derived from an EMBL/GenBank/DDBJ whole genome shotgun (WGS) entry which is preliminary data.</text>
</comment>
<dbReference type="OrthoDB" id="6433at2157"/>
<keyword evidence="3" id="KW-1185">Reference proteome</keyword>
<gene>
    <name evidence="2" type="ORF">D1867_00940</name>
</gene>
<organism evidence="2 3">
    <name type="scientific">Acidianus infernus</name>
    <dbReference type="NCBI Taxonomy" id="12915"/>
    <lineage>
        <taxon>Archaea</taxon>
        <taxon>Thermoproteota</taxon>
        <taxon>Thermoprotei</taxon>
        <taxon>Sulfolobales</taxon>
        <taxon>Sulfolobaceae</taxon>
        <taxon>Acidianus</taxon>
    </lineage>
</organism>
<dbReference type="Pfam" id="PF19583">
    <property type="entry name" value="ODP"/>
    <property type="match status" value="1"/>
</dbReference>
<evidence type="ECO:0000259" key="1">
    <source>
        <dbReference type="SMART" id="SM00849"/>
    </source>
</evidence>
<dbReference type="InterPro" id="IPR001279">
    <property type="entry name" value="Metallo-B-lactamas"/>
</dbReference>
<dbReference type="PANTHER" id="PTHR43041">
    <property type="entry name" value="HYDROLASE, METALLO-BETA-LACTAMASE SUPERFAMILY"/>
    <property type="match status" value="1"/>
</dbReference>
<protein>
    <submittedName>
        <fullName evidence="2">MBL fold metallo-hydrolase</fullName>
    </submittedName>
</protein>
<dbReference type="CDD" id="cd07709">
    <property type="entry name" value="flavodiiron_proteins_MBL-fold"/>
    <property type="match status" value="1"/>
</dbReference>
<dbReference type="AlphaFoldDB" id="A0A6A9Q9F0"/>
<keyword evidence="2" id="KW-0378">Hydrolase</keyword>
<sequence length="256" mass="29496">MIDPIVLAEEKGNKFVWLSIDEAEMDKGIITNQYLLTVKDKGILMDPGGPLVFERVYNVMQKFIKPEDVEYIFLSHEDPDIVSGITLWLNYCPNAKILISDLWDRFLPHLGVDIKMNVIRIPIQGMQINLNGDNLKIIPAHFLHSVGNFHLYDPITKVYFSGDLGAAVFPKGSWYIIVDNFDEHKKYMENFHKKYMANKKAIELWLKQIQGLDIRIIAPQHGAVIEGDNVRKFIEWIKSLDKIGIDLLEEELNTNT</sequence>
<dbReference type="InterPro" id="IPR045761">
    <property type="entry name" value="ODP_dom"/>
</dbReference>
<reference evidence="2 3" key="1">
    <citation type="submission" date="2019-10" db="EMBL/GenBank/DDBJ databases">
        <title>Genome Sequences from Six Type Strain Members of the Archaeal Family Sulfolobaceae: Acidianus ambivalens, Acidianus infernus, Metallosphaera prunae, Stygiolobus azoricus, Sulfolobus metallicus, and Sulfurisphaera ohwakuensis.</title>
        <authorList>
            <person name="Counts J.A."/>
            <person name="Kelly R.M."/>
        </authorList>
    </citation>
    <scope>NUCLEOTIDE SEQUENCE [LARGE SCALE GENOMIC DNA]</scope>
    <source>
        <strain evidence="2 3">DSM 3191</strain>
    </source>
</reference>
<dbReference type="Proteomes" id="UP000440125">
    <property type="component" value="Unassembled WGS sequence"/>
</dbReference>
<dbReference type="RefSeq" id="WP_155862417.1">
    <property type="nucleotide sequence ID" value="NZ_WFIY01000004.1"/>
</dbReference>
<dbReference type="SMART" id="SM00849">
    <property type="entry name" value="Lactamase_B"/>
    <property type="match status" value="1"/>
</dbReference>
<dbReference type="SUPFAM" id="SSF56281">
    <property type="entry name" value="Metallo-hydrolase/oxidoreductase"/>
    <property type="match status" value="1"/>
</dbReference>
<accession>A0A6A9Q9F0</accession>